<dbReference type="AlphaFoldDB" id="A0A139KX72"/>
<dbReference type="RefSeq" id="WP_004311597.1">
    <property type="nucleotide sequence ID" value="NZ_CAXTIO010000001.1"/>
</dbReference>
<dbReference type="GO" id="GO:0016747">
    <property type="term" value="F:acyltransferase activity, transferring groups other than amino-acyl groups"/>
    <property type="evidence" value="ECO:0007669"/>
    <property type="project" value="InterPro"/>
</dbReference>
<accession>A0A139KX72</accession>
<dbReference type="PANTHER" id="PTHR37312">
    <property type="entry name" value="MEMBRANE-BOUND ACYLTRANSFERASE YKRP-RELATED"/>
    <property type="match status" value="1"/>
</dbReference>
<proteinExistence type="predicted"/>
<dbReference type="EMBL" id="VWFO01000006">
    <property type="protein sequence ID" value="KAA4665288.1"/>
    <property type="molecule type" value="Genomic_DNA"/>
</dbReference>
<dbReference type="Proteomes" id="UP000435985">
    <property type="component" value="Unassembled WGS sequence"/>
</dbReference>
<dbReference type="PANTHER" id="PTHR37312:SF1">
    <property type="entry name" value="MEMBRANE-BOUND ACYLTRANSFERASE YKRP-RELATED"/>
    <property type="match status" value="1"/>
</dbReference>
<dbReference type="InterPro" id="IPR032762">
    <property type="entry name" value="Polysacc_deac_3"/>
</dbReference>
<sequence length="830" mass="95364">MGKRIEYIDFIKGICIFIVVWGHSIQNMGDGNDFWTNPVHEFICSFHMPIFMLVSGFFFSKSIGKPLIPNVTRRFKQLIIPCFGWSLVLVAINIGYMLYEGMIPSPTGTLKSLFIETFTRFWFLRSVFICFTLAIVSMKIFKKDTAAFVISLLCFLALPDNGRLHLDKFMYPFFWMGYFMHKYIDVIMKHRGKLLVASLLVFAVLLPFYQKEDYIYITGMSMYDYLGGKFVCYPPWEKLPIICYRYLIGFAGSLFIFLLLQRIYRPHFRAIEKVGTYTLGIYTIHILIEGNVLSRFNLLDTGFFMFNFIITPAISILLILLCVGIIRLLEMTRFSSLLFLGKTKTVIMLLAICLINVSCIKKINLYQGDKDDEKEDNSGNNNSPQRKDIIVDTDFFYPFGDESQNYTAEITINTRNTLPEENTIKTVIPALKYNKSWLLMLTQDDCKQAAFSWTWAAINGKPLTSGYYYQLGHLQYDDLPPDIYYLGETLGSTDGAGNEVRFSFTTTLSPEWEWMDAKTQIYKGQTQEYYRFFMKSGLTWGDVKEMLNYGTGISIHDVNIDNEEITVDNLLKHYDIALNIIKEKLSGRGCKMLAKPSGIAEYITAGQVHSSIQTMTSNDGETLCPAKTENDLKKVVLNRGFYSIEDLKKEIDKQLQLSPEERMAINVGVHGTDASWADLLLWINNNYGKKGADNVWIPNQEEYYEYNFYRTHGTAAVTKIDEHKLKLTVHLPSEEDFYYPSLTVNLSGIKKEDITSLEAGSSVTGLSYSNYENGIMLNIDCRKYLTEHAENFVKRYEANTADASVKADALYFVNMLKDSDKKEELKKRIK</sequence>
<gene>
    <name evidence="1" type="ORF">F3B98_06570</name>
</gene>
<dbReference type="InterPro" id="IPR052734">
    <property type="entry name" value="Nod_factor_acetyltransferase"/>
</dbReference>
<dbReference type="Pfam" id="PF15421">
    <property type="entry name" value="Polysacc_deac_3"/>
    <property type="match status" value="1"/>
</dbReference>
<keyword evidence="1" id="KW-0808">Transferase</keyword>
<protein>
    <submittedName>
        <fullName evidence="1">Acyltransferase family protein</fullName>
    </submittedName>
</protein>
<dbReference type="Pfam" id="PF01757">
    <property type="entry name" value="Acyl_transf_3"/>
    <property type="match status" value="1"/>
</dbReference>
<name>A0A139KX72_BACOV</name>
<dbReference type="InterPro" id="IPR002656">
    <property type="entry name" value="Acyl_transf_3_dom"/>
</dbReference>
<evidence type="ECO:0000313" key="1">
    <source>
        <dbReference type="EMBL" id="KAA4665288.1"/>
    </source>
</evidence>
<dbReference type="CDD" id="cd10585">
    <property type="entry name" value="CE4_SF"/>
    <property type="match status" value="1"/>
</dbReference>
<organism evidence="1 2">
    <name type="scientific">Bacteroides ovatus</name>
    <dbReference type="NCBI Taxonomy" id="28116"/>
    <lineage>
        <taxon>Bacteria</taxon>
        <taxon>Pseudomonadati</taxon>
        <taxon>Bacteroidota</taxon>
        <taxon>Bacteroidia</taxon>
        <taxon>Bacteroidales</taxon>
        <taxon>Bacteroidaceae</taxon>
        <taxon>Bacteroides</taxon>
    </lineage>
</organism>
<comment type="caution">
    <text evidence="1">The sequence shown here is derived from an EMBL/GenBank/DDBJ whole genome shotgun (WGS) entry which is preliminary data.</text>
</comment>
<evidence type="ECO:0000313" key="2">
    <source>
        <dbReference type="Proteomes" id="UP000435985"/>
    </source>
</evidence>
<keyword evidence="1" id="KW-0012">Acyltransferase</keyword>
<reference evidence="1 2" key="1">
    <citation type="journal article" date="2019" name="Nat. Med.">
        <title>A library of human gut bacterial isolates paired with longitudinal multiomics data enables mechanistic microbiome research.</title>
        <authorList>
            <person name="Poyet M."/>
            <person name="Groussin M."/>
            <person name="Gibbons S.M."/>
            <person name="Avila-Pacheco J."/>
            <person name="Jiang X."/>
            <person name="Kearney S.M."/>
            <person name="Perrotta A.R."/>
            <person name="Berdy B."/>
            <person name="Zhao S."/>
            <person name="Lieberman T.D."/>
            <person name="Swanson P.K."/>
            <person name="Smith M."/>
            <person name="Roesemann S."/>
            <person name="Alexander J.E."/>
            <person name="Rich S.A."/>
            <person name="Livny J."/>
            <person name="Vlamakis H."/>
            <person name="Clish C."/>
            <person name="Bullock K."/>
            <person name="Deik A."/>
            <person name="Scott J."/>
            <person name="Pierce K.A."/>
            <person name="Xavier R.J."/>
            <person name="Alm E.J."/>
        </authorList>
    </citation>
    <scope>NUCLEOTIDE SEQUENCE [LARGE SCALE GENOMIC DNA]</scope>
    <source>
        <strain evidence="1 2">BIOML-A14</strain>
    </source>
</reference>